<protein>
    <submittedName>
        <fullName evidence="6">LacI family transcriptional regulator</fullName>
    </submittedName>
</protein>
<evidence type="ECO:0000256" key="4">
    <source>
        <dbReference type="ARBA" id="ARBA00023163"/>
    </source>
</evidence>
<dbReference type="EMBL" id="QPEX01000010">
    <property type="protein sequence ID" value="RCS54027.1"/>
    <property type="molecule type" value="Genomic_DNA"/>
</dbReference>
<dbReference type="Pfam" id="PF13377">
    <property type="entry name" value="Peripla_BP_3"/>
    <property type="match status" value="1"/>
</dbReference>
<dbReference type="OrthoDB" id="9784962at2"/>
<dbReference type="CDD" id="cd01392">
    <property type="entry name" value="HTH_LacI"/>
    <property type="match status" value="1"/>
</dbReference>
<dbReference type="InterPro" id="IPR046335">
    <property type="entry name" value="LacI/GalR-like_sensor"/>
</dbReference>
<feature type="domain" description="HTH lacI-type" evidence="5">
    <location>
        <begin position="10"/>
        <end position="68"/>
    </location>
</feature>
<keyword evidence="3" id="KW-0238">DNA-binding</keyword>
<organism evidence="6 7">
    <name type="scientific">Bremerella cremea</name>
    <dbReference type="NCBI Taxonomy" id="1031537"/>
    <lineage>
        <taxon>Bacteria</taxon>
        <taxon>Pseudomonadati</taxon>
        <taxon>Planctomycetota</taxon>
        <taxon>Planctomycetia</taxon>
        <taxon>Pirellulales</taxon>
        <taxon>Pirellulaceae</taxon>
        <taxon>Bremerella</taxon>
    </lineage>
</organism>
<evidence type="ECO:0000256" key="3">
    <source>
        <dbReference type="ARBA" id="ARBA00023125"/>
    </source>
</evidence>
<evidence type="ECO:0000313" key="7">
    <source>
        <dbReference type="Proteomes" id="UP000253562"/>
    </source>
</evidence>
<dbReference type="SUPFAM" id="SSF53822">
    <property type="entry name" value="Periplasmic binding protein-like I"/>
    <property type="match status" value="1"/>
</dbReference>
<evidence type="ECO:0000259" key="5">
    <source>
        <dbReference type="PROSITE" id="PS50932"/>
    </source>
</evidence>
<dbReference type="GO" id="GO:0003700">
    <property type="term" value="F:DNA-binding transcription factor activity"/>
    <property type="evidence" value="ECO:0007669"/>
    <property type="project" value="TreeGrafter"/>
</dbReference>
<dbReference type="SMART" id="SM00354">
    <property type="entry name" value="HTH_LACI"/>
    <property type="match status" value="1"/>
</dbReference>
<sequence>MTKKTGRTAVRMKDVADVAGVSRMAASAVLMGTGNGRIRVSEETAEAIRKAASDLGYRPNIAAQQLAGKRSNVVALVVRDTRNFLTQKVTAELQREAEEHGLRLLSVGSYPKLDGFNRSMQDLDAGWVDGVIYLAYENEEQWSEVGRQFQTRKRVLTVLNDPGIPGTGHVSSDVTTGAAETIEHLISTGRKQICLITEESDTIAIQRRIEVYRQELAKHGIDFGNDKIVVDTKGWLVNDPTTFPKFDKICRYFLEEIKADAIICDTDFNAVAICRSLRRLNIAIGEQVAVVGWGDLQFSSLLDPPLTTVEHDLPGILKAAINAIQSDTPEETTEILVPTRLRIRNTS</sequence>
<dbReference type="InterPro" id="IPR010982">
    <property type="entry name" value="Lambda_DNA-bd_dom_sf"/>
</dbReference>
<dbReference type="PANTHER" id="PTHR30146">
    <property type="entry name" value="LACI-RELATED TRANSCRIPTIONAL REPRESSOR"/>
    <property type="match status" value="1"/>
</dbReference>
<dbReference type="Proteomes" id="UP000253562">
    <property type="component" value="Unassembled WGS sequence"/>
</dbReference>
<dbReference type="PANTHER" id="PTHR30146:SF148">
    <property type="entry name" value="HTH-TYPE TRANSCRIPTIONAL REPRESSOR PURR-RELATED"/>
    <property type="match status" value="1"/>
</dbReference>
<dbReference type="Gene3D" id="3.40.50.2300">
    <property type="match status" value="2"/>
</dbReference>
<dbReference type="Gene3D" id="1.10.260.40">
    <property type="entry name" value="lambda repressor-like DNA-binding domains"/>
    <property type="match status" value="1"/>
</dbReference>
<proteinExistence type="predicted"/>
<dbReference type="RefSeq" id="WP_114367093.1">
    <property type="nucleotide sequence ID" value="NZ_QPEX01000010.1"/>
</dbReference>
<dbReference type="CDD" id="cd06267">
    <property type="entry name" value="PBP1_LacI_sugar_binding-like"/>
    <property type="match status" value="1"/>
</dbReference>
<dbReference type="InterPro" id="IPR000843">
    <property type="entry name" value="HTH_LacI"/>
</dbReference>
<name>A0A368KWK5_9BACT</name>
<dbReference type="PROSITE" id="PS50932">
    <property type="entry name" value="HTH_LACI_2"/>
    <property type="match status" value="1"/>
</dbReference>
<keyword evidence="4" id="KW-0804">Transcription</keyword>
<evidence type="ECO:0000256" key="2">
    <source>
        <dbReference type="ARBA" id="ARBA00023015"/>
    </source>
</evidence>
<evidence type="ECO:0000313" key="6">
    <source>
        <dbReference type="EMBL" id="RCS54027.1"/>
    </source>
</evidence>
<reference evidence="6 7" key="1">
    <citation type="submission" date="2018-07" db="EMBL/GenBank/DDBJ databases">
        <title>Comparative genomes isolates from brazilian mangrove.</title>
        <authorList>
            <person name="De Araujo J.E."/>
            <person name="Taketani R.G."/>
            <person name="Silva M.C.P."/>
            <person name="Lourenco M.V."/>
            <person name="Oliveira V.M."/>
            <person name="Andreote F.D."/>
        </authorList>
    </citation>
    <scope>NUCLEOTIDE SEQUENCE [LARGE SCALE GENOMIC DNA]</scope>
    <source>
        <strain evidence="6 7">HEX PRIS-MGV</strain>
    </source>
</reference>
<dbReference type="Pfam" id="PF00356">
    <property type="entry name" value="LacI"/>
    <property type="match status" value="1"/>
</dbReference>
<dbReference type="SUPFAM" id="SSF47413">
    <property type="entry name" value="lambda repressor-like DNA-binding domains"/>
    <property type="match status" value="1"/>
</dbReference>
<comment type="caution">
    <text evidence="6">The sequence shown here is derived from an EMBL/GenBank/DDBJ whole genome shotgun (WGS) entry which is preliminary data.</text>
</comment>
<keyword evidence="1" id="KW-0678">Repressor</keyword>
<dbReference type="InterPro" id="IPR028082">
    <property type="entry name" value="Peripla_BP_I"/>
</dbReference>
<gene>
    <name evidence="6" type="ORF">DTL42_02410</name>
</gene>
<accession>A0A368KWK5</accession>
<keyword evidence="2" id="KW-0805">Transcription regulation</keyword>
<evidence type="ECO:0000256" key="1">
    <source>
        <dbReference type="ARBA" id="ARBA00022491"/>
    </source>
</evidence>
<dbReference type="AlphaFoldDB" id="A0A368KWK5"/>
<dbReference type="GO" id="GO:0000976">
    <property type="term" value="F:transcription cis-regulatory region binding"/>
    <property type="evidence" value="ECO:0007669"/>
    <property type="project" value="TreeGrafter"/>
</dbReference>